<protein>
    <submittedName>
        <fullName evidence="2">Uncharacterized protein</fullName>
    </submittedName>
</protein>
<organism evidence="2 3">
    <name type="scientific">Linum trigynum</name>
    <dbReference type="NCBI Taxonomy" id="586398"/>
    <lineage>
        <taxon>Eukaryota</taxon>
        <taxon>Viridiplantae</taxon>
        <taxon>Streptophyta</taxon>
        <taxon>Embryophyta</taxon>
        <taxon>Tracheophyta</taxon>
        <taxon>Spermatophyta</taxon>
        <taxon>Magnoliopsida</taxon>
        <taxon>eudicotyledons</taxon>
        <taxon>Gunneridae</taxon>
        <taxon>Pentapetalae</taxon>
        <taxon>rosids</taxon>
        <taxon>fabids</taxon>
        <taxon>Malpighiales</taxon>
        <taxon>Linaceae</taxon>
        <taxon>Linum</taxon>
    </lineage>
</organism>
<reference evidence="2 3" key="1">
    <citation type="submission" date="2024-04" db="EMBL/GenBank/DDBJ databases">
        <authorList>
            <person name="Fracassetti M."/>
        </authorList>
    </citation>
    <scope>NUCLEOTIDE SEQUENCE [LARGE SCALE GENOMIC DNA]</scope>
</reference>
<keyword evidence="3" id="KW-1185">Reference proteome</keyword>
<dbReference type="AlphaFoldDB" id="A0AAV2GM81"/>
<evidence type="ECO:0000256" key="1">
    <source>
        <dbReference type="SAM" id="MobiDB-lite"/>
    </source>
</evidence>
<dbReference type="CDD" id="cd04481">
    <property type="entry name" value="RPA1_DBD_B_like"/>
    <property type="match status" value="1"/>
</dbReference>
<evidence type="ECO:0000313" key="2">
    <source>
        <dbReference type="EMBL" id="CAL1411779.1"/>
    </source>
</evidence>
<dbReference type="EMBL" id="OZ034822">
    <property type="protein sequence ID" value="CAL1411779.1"/>
    <property type="molecule type" value="Genomic_DNA"/>
</dbReference>
<name>A0AAV2GM81_9ROSI</name>
<gene>
    <name evidence="2" type="ORF">LTRI10_LOCUS51115</name>
</gene>
<feature type="region of interest" description="Disordered" evidence="1">
    <location>
        <begin position="584"/>
        <end position="620"/>
    </location>
</feature>
<dbReference type="Gene3D" id="2.40.50.140">
    <property type="entry name" value="Nucleic acid-binding proteins"/>
    <property type="match status" value="2"/>
</dbReference>
<feature type="compositionally biased region" description="Basic residues" evidence="1">
    <location>
        <begin position="611"/>
        <end position="620"/>
    </location>
</feature>
<feature type="region of interest" description="Disordered" evidence="1">
    <location>
        <begin position="390"/>
        <end position="412"/>
    </location>
</feature>
<feature type="region of interest" description="Disordered" evidence="1">
    <location>
        <begin position="511"/>
        <end position="546"/>
    </location>
</feature>
<dbReference type="InterPro" id="IPR012340">
    <property type="entry name" value="NA-bd_OB-fold"/>
</dbReference>
<dbReference type="Proteomes" id="UP001497516">
    <property type="component" value="Chromosome 9"/>
</dbReference>
<accession>A0AAV2GM81</accession>
<evidence type="ECO:0000313" key="3">
    <source>
        <dbReference type="Proteomes" id="UP001497516"/>
    </source>
</evidence>
<sequence length="620" mass="65748">MDATLLCNVMGASRDITLRLRLLHLWLAKPPSSSVVYHHCCLWVDQAGMLIQALADPAMASDIKQQLGVGFIYIIKGGDHRILSDVIGRLHSISGIDHKLTTNGSTPKQVLLLENGEHRRVSITLWNELAGLLDRTALIQADSIEPVIIAVGGLMVGRVIEGVYTCSSSSGTRISVNPRIPEAYHLTALFAGTRDPVADLAIQFGTPEAAVADGDNRAKTIDELVTLYRNGGSVDAKYFCSGIIKSVESRSPWYKIQLILRDLTGEAPFIVFGSCGNNLVFTSAQLLAQRYPHRPGELPPELSALFGQFAKFEVKLPMVGFNGMSTGQFRVLCVVPQQANAIQAPVPHVIPAHVPLAIMDSVATPLASLPSQNNDNQLACSASPMLMSLPAPMPGSVPSSSSKGKEKVSGSLSNENFSPTFQIGHQAPKLLSQVRGPLLINEKVNGPESQPLSENVTEKVFNAAINDGQPHKGPAGISDSTGEKSIIADQVCQVQPVPVGIINVSKMPVTPSPPVPKVVQGSEDHSGHESLSAQGSAVEKLETPQSKVAAVESSTPPFTSPSASLLVSPLAKVKVEKLDASEAKQATGVANASVPFTIGGSKSAEGSVKRPSAKRRLYEA</sequence>
<feature type="compositionally biased region" description="Low complexity" evidence="1">
    <location>
        <begin position="390"/>
        <end position="402"/>
    </location>
</feature>
<proteinExistence type="predicted"/>
<dbReference type="SUPFAM" id="SSF50249">
    <property type="entry name" value="Nucleic acid-binding proteins"/>
    <property type="match status" value="2"/>
</dbReference>
<dbReference type="PANTHER" id="PTHR47165">
    <property type="entry name" value="OS03G0429900 PROTEIN"/>
    <property type="match status" value="1"/>
</dbReference>
<dbReference type="PANTHER" id="PTHR47165:SF4">
    <property type="entry name" value="OS03G0429900 PROTEIN"/>
    <property type="match status" value="1"/>
</dbReference>